<sequence>MEGEPSKTPRRTKSSARLRRPRSPSPSPPPRTPSPPSRSPSPQPNLTHGGVVCFDQIQEGKFESFLHRGHTIQKFTHVLSLKELCIYKQVQTLFRNIEWHGLLRIHELSYKFPTTEFLSSVSLDHGTLDFHLMNQDYDISLDQINAIVRAPTKNTFGPTDPIKGCFDLTWWTQLTYLHPYISSTTKT</sequence>
<keyword evidence="4" id="KW-1185">Reference proteome</keyword>
<gene>
    <name evidence="3" type="ORF">LSALG_LOCUS12415</name>
</gene>
<name>A0AA35V7B7_LACSI</name>
<dbReference type="EMBL" id="OX465078">
    <property type="protein sequence ID" value="CAI9272171.1"/>
    <property type="molecule type" value="Genomic_DNA"/>
</dbReference>
<evidence type="ECO:0000256" key="1">
    <source>
        <dbReference type="SAM" id="MobiDB-lite"/>
    </source>
</evidence>
<evidence type="ECO:0000259" key="2">
    <source>
        <dbReference type="Pfam" id="PF03078"/>
    </source>
</evidence>
<feature type="region of interest" description="Disordered" evidence="1">
    <location>
        <begin position="1"/>
        <end position="49"/>
    </location>
</feature>
<dbReference type="AlphaFoldDB" id="A0AA35V7B7"/>
<evidence type="ECO:0000313" key="3">
    <source>
        <dbReference type="EMBL" id="CAI9272171.1"/>
    </source>
</evidence>
<accession>A0AA35V7B7</accession>
<proteinExistence type="predicted"/>
<dbReference type="Pfam" id="PF03078">
    <property type="entry name" value="ATHILA"/>
    <property type="match status" value="1"/>
</dbReference>
<dbReference type="Proteomes" id="UP001177003">
    <property type="component" value="Chromosome 2"/>
</dbReference>
<dbReference type="InterPro" id="IPR004312">
    <property type="entry name" value="ATHILA_Orf1_C"/>
</dbReference>
<feature type="domain" description="Arabidopsis retrotransposon Orf1 C-terminal" evidence="2">
    <location>
        <begin position="74"/>
        <end position="186"/>
    </location>
</feature>
<evidence type="ECO:0000313" key="4">
    <source>
        <dbReference type="Proteomes" id="UP001177003"/>
    </source>
</evidence>
<reference evidence="3" key="1">
    <citation type="submission" date="2023-04" db="EMBL/GenBank/DDBJ databases">
        <authorList>
            <person name="Vijverberg K."/>
            <person name="Xiong W."/>
            <person name="Schranz E."/>
        </authorList>
    </citation>
    <scope>NUCLEOTIDE SEQUENCE</scope>
</reference>
<organism evidence="3 4">
    <name type="scientific">Lactuca saligna</name>
    <name type="common">Willowleaf lettuce</name>
    <dbReference type="NCBI Taxonomy" id="75948"/>
    <lineage>
        <taxon>Eukaryota</taxon>
        <taxon>Viridiplantae</taxon>
        <taxon>Streptophyta</taxon>
        <taxon>Embryophyta</taxon>
        <taxon>Tracheophyta</taxon>
        <taxon>Spermatophyta</taxon>
        <taxon>Magnoliopsida</taxon>
        <taxon>eudicotyledons</taxon>
        <taxon>Gunneridae</taxon>
        <taxon>Pentapetalae</taxon>
        <taxon>asterids</taxon>
        <taxon>campanulids</taxon>
        <taxon>Asterales</taxon>
        <taxon>Asteraceae</taxon>
        <taxon>Cichorioideae</taxon>
        <taxon>Cichorieae</taxon>
        <taxon>Lactucinae</taxon>
        <taxon>Lactuca</taxon>
    </lineage>
</organism>
<feature type="compositionally biased region" description="Pro residues" evidence="1">
    <location>
        <begin position="23"/>
        <end position="43"/>
    </location>
</feature>
<protein>
    <recommendedName>
        <fullName evidence="2">Arabidopsis retrotransposon Orf1 C-terminal domain-containing protein</fullName>
    </recommendedName>
</protein>
<feature type="compositionally biased region" description="Basic residues" evidence="1">
    <location>
        <begin position="8"/>
        <end position="22"/>
    </location>
</feature>